<keyword evidence="2" id="KW-0645">Protease</keyword>
<sequence>MKKNPDTLEKPKPKQDVISVEKIEVLPRPVEINMEYPGKIFLTTEQQAFMDDCFKKFNKKDDAYRGYKQNFEMFIQHINHDSVRDSKLIVQPIYFKGHWIKQIHEDKAGAFPTDIITWKLQTISGVPTQSNNYDCEIFVCKYMERVILRQKMD</sequence>
<evidence type="ECO:0000256" key="1">
    <source>
        <dbReference type="ARBA" id="ARBA00005234"/>
    </source>
</evidence>
<proteinExistence type="inferred from homology"/>
<evidence type="ECO:0000259" key="4">
    <source>
        <dbReference type="Pfam" id="PF02902"/>
    </source>
</evidence>
<dbReference type="InterPro" id="IPR003653">
    <property type="entry name" value="Peptidase_C48_C"/>
</dbReference>
<accession>A0AAV7GXI4</accession>
<dbReference type="Gene3D" id="3.40.395.10">
    <property type="entry name" value="Adenoviral Proteinase, Chain A"/>
    <property type="match status" value="1"/>
</dbReference>
<gene>
    <name evidence="5" type="ORF">IEQ34_010613</name>
</gene>
<keyword evidence="3" id="KW-0378">Hydrolase</keyword>
<dbReference type="EMBL" id="JAGFBR010000010">
    <property type="protein sequence ID" value="KAH0459950.1"/>
    <property type="molecule type" value="Genomic_DNA"/>
</dbReference>
<keyword evidence="6" id="KW-1185">Reference proteome</keyword>
<protein>
    <recommendedName>
        <fullName evidence="4">Ubiquitin-like protease family profile domain-containing protein</fullName>
    </recommendedName>
</protein>
<dbReference type="GO" id="GO:0008234">
    <property type="term" value="F:cysteine-type peptidase activity"/>
    <property type="evidence" value="ECO:0007669"/>
    <property type="project" value="InterPro"/>
</dbReference>
<dbReference type="AlphaFoldDB" id="A0AAV7GXI4"/>
<evidence type="ECO:0000313" key="6">
    <source>
        <dbReference type="Proteomes" id="UP000775213"/>
    </source>
</evidence>
<evidence type="ECO:0000256" key="2">
    <source>
        <dbReference type="ARBA" id="ARBA00022670"/>
    </source>
</evidence>
<dbReference type="Pfam" id="PF02902">
    <property type="entry name" value="Peptidase_C48"/>
    <property type="match status" value="1"/>
</dbReference>
<feature type="domain" description="Ubiquitin-like protease family profile" evidence="4">
    <location>
        <begin position="114"/>
        <end position="150"/>
    </location>
</feature>
<comment type="caution">
    <text evidence="5">The sequence shown here is derived from an EMBL/GenBank/DDBJ whole genome shotgun (WGS) entry which is preliminary data.</text>
</comment>
<dbReference type="Proteomes" id="UP000775213">
    <property type="component" value="Unassembled WGS sequence"/>
</dbReference>
<reference evidence="5 6" key="1">
    <citation type="journal article" date="2021" name="Hortic Res">
        <title>Chromosome-scale assembly of the Dendrobium chrysotoxum genome enhances the understanding of orchid evolution.</title>
        <authorList>
            <person name="Zhang Y."/>
            <person name="Zhang G.Q."/>
            <person name="Zhang D."/>
            <person name="Liu X.D."/>
            <person name="Xu X.Y."/>
            <person name="Sun W.H."/>
            <person name="Yu X."/>
            <person name="Zhu X."/>
            <person name="Wang Z.W."/>
            <person name="Zhao X."/>
            <person name="Zhong W.Y."/>
            <person name="Chen H."/>
            <person name="Yin W.L."/>
            <person name="Huang T."/>
            <person name="Niu S.C."/>
            <person name="Liu Z.J."/>
        </authorList>
    </citation>
    <scope>NUCLEOTIDE SEQUENCE [LARGE SCALE GENOMIC DNA]</scope>
    <source>
        <strain evidence="5">Lindl</strain>
    </source>
</reference>
<name>A0AAV7GXI4_DENCH</name>
<dbReference type="GO" id="GO:0006508">
    <property type="term" value="P:proteolysis"/>
    <property type="evidence" value="ECO:0007669"/>
    <property type="project" value="UniProtKB-KW"/>
</dbReference>
<organism evidence="5 6">
    <name type="scientific">Dendrobium chrysotoxum</name>
    <name type="common">Orchid</name>
    <dbReference type="NCBI Taxonomy" id="161865"/>
    <lineage>
        <taxon>Eukaryota</taxon>
        <taxon>Viridiplantae</taxon>
        <taxon>Streptophyta</taxon>
        <taxon>Embryophyta</taxon>
        <taxon>Tracheophyta</taxon>
        <taxon>Spermatophyta</taxon>
        <taxon>Magnoliopsida</taxon>
        <taxon>Liliopsida</taxon>
        <taxon>Asparagales</taxon>
        <taxon>Orchidaceae</taxon>
        <taxon>Epidendroideae</taxon>
        <taxon>Malaxideae</taxon>
        <taxon>Dendrobiinae</taxon>
        <taxon>Dendrobium</taxon>
    </lineage>
</organism>
<evidence type="ECO:0000256" key="3">
    <source>
        <dbReference type="ARBA" id="ARBA00022801"/>
    </source>
</evidence>
<evidence type="ECO:0000313" key="5">
    <source>
        <dbReference type="EMBL" id="KAH0459950.1"/>
    </source>
</evidence>
<dbReference type="SUPFAM" id="SSF54001">
    <property type="entry name" value="Cysteine proteinases"/>
    <property type="match status" value="1"/>
</dbReference>
<dbReference type="InterPro" id="IPR038765">
    <property type="entry name" value="Papain-like_cys_pep_sf"/>
</dbReference>
<comment type="similarity">
    <text evidence="1">Belongs to the peptidase C48 family.</text>
</comment>